<comment type="caution">
    <text evidence="3">The sequence shown here is derived from an EMBL/GenBank/DDBJ whole genome shotgun (WGS) entry which is preliminary data.</text>
</comment>
<evidence type="ECO:0000256" key="2">
    <source>
        <dbReference type="SAM" id="Phobius"/>
    </source>
</evidence>
<dbReference type="InterPro" id="IPR039535">
    <property type="entry name" value="ASST-like"/>
</dbReference>
<proteinExistence type="predicted"/>
<dbReference type="EMBL" id="LCWF01000214">
    <property type="protein sequence ID" value="KKY14625.1"/>
    <property type="molecule type" value="Genomic_DNA"/>
</dbReference>
<organism evidence="3 4">
    <name type="scientific">Phaeomoniella chlamydospora</name>
    <name type="common">Phaeoacremonium chlamydosporum</name>
    <dbReference type="NCBI Taxonomy" id="158046"/>
    <lineage>
        <taxon>Eukaryota</taxon>
        <taxon>Fungi</taxon>
        <taxon>Dikarya</taxon>
        <taxon>Ascomycota</taxon>
        <taxon>Pezizomycotina</taxon>
        <taxon>Eurotiomycetes</taxon>
        <taxon>Chaetothyriomycetidae</taxon>
        <taxon>Phaeomoniellales</taxon>
        <taxon>Phaeomoniellaceae</taxon>
        <taxon>Phaeomoniella</taxon>
    </lineage>
</organism>
<dbReference type="PANTHER" id="PTHR35340:SF8">
    <property type="entry name" value="ASST-DOMAIN-CONTAINING PROTEIN"/>
    <property type="match status" value="1"/>
</dbReference>
<keyword evidence="2" id="KW-0472">Membrane</keyword>
<keyword evidence="4" id="KW-1185">Reference proteome</keyword>
<keyword evidence="2" id="KW-1133">Transmembrane helix</keyword>
<dbReference type="Proteomes" id="UP000053317">
    <property type="component" value="Unassembled WGS sequence"/>
</dbReference>
<evidence type="ECO:0000313" key="3">
    <source>
        <dbReference type="EMBL" id="KKY14625.1"/>
    </source>
</evidence>
<evidence type="ECO:0008006" key="5">
    <source>
        <dbReference type="Google" id="ProtNLM"/>
    </source>
</evidence>
<protein>
    <recommendedName>
        <fullName evidence="5">Arylsulfotransferase</fullName>
    </recommendedName>
</protein>
<dbReference type="AlphaFoldDB" id="A0A0G2GBW9"/>
<evidence type="ECO:0000313" key="4">
    <source>
        <dbReference type="Proteomes" id="UP000053317"/>
    </source>
</evidence>
<evidence type="ECO:0000256" key="1">
    <source>
        <dbReference type="SAM" id="MobiDB-lite"/>
    </source>
</evidence>
<feature type="region of interest" description="Disordered" evidence="1">
    <location>
        <begin position="533"/>
        <end position="576"/>
    </location>
</feature>
<dbReference type="Pfam" id="PF14269">
    <property type="entry name" value="Arylsulfotran_2"/>
    <property type="match status" value="1"/>
</dbReference>
<accession>A0A0G2GBW9</accession>
<feature type="compositionally biased region" description="Basic and acidic residues" evidence="1">
    <location>
        <begin position="564"/>
        <end position="576"/>
    </location>
</feature>
<feature type="compositionally biased region" description="Basic and acidic residues" evidence="1">
    <location>
        <begin position="533"/>
        <end position="542"/>
    </location>
</feature>
<reference evidence="3 4" key="1">
    <citation type="submission" date="2015-05" db="EMBL/GenBank/DDBJ databases">
        <title>Distinctive expansion of gene families associated with plant cell wall degradation and secondary metabolism in the genomes of grapevine trunk pathogens.</title>
        <authorList>
            <person name="Lawrence D.P."/>
            <person name="Travadon R."/>
            <person name="Rolshausen P.E."/>
            <person name="Baumgartner K."/>
        </authorList>
    </citation>
    <scope>NUCLEOTIDE SEQUENCE [LARGE SCALE GENOMIC DNA]</scope>
    <source>
        <strain evidence="3">UCRPC4</strain>
    </source>
</reference>
<dbReference type="PANTHER" id="PTHR35340">
    <property type="entry name" value="PQQ ENZYME REPEAT PROTEIN-RELATED"/>
    <property type="match status" value="1"/>
</dbReference>
<keyword evidence="2" id="KW-0812">Transmembrane</keyword>
<sequence>MFTTENGTQRLSFIVAPDTRGLDSDKRGLGWILDDKYERVKQVHMPKKFPKFNLHEFNVIENGSTALVVSSSFTDTDVTSLHQSSEKGWITDDGFQEIDIESGKVNFGWSSVDHIDINRSVTPAPKMPGKSPGWDFIHLNSVDKNSEGDYLVSGRHTCAIYKVSGKTGKIMWQLGGEASSFKMINFTFSWQHDARWRFENETVALISFLDNGGTPFKWPATAKFSSGKLVKLDMTTMEATLVQSWDRPDGRRTNKRGNVQFIGENVFISWSASSYLSEFSSDGELVLEAQFASDRFATYRSYKFNFTGRPTEPPALKSFAFGTSPSGKTTSTVSYVSWNGATEVRYWNFYGKTKDADDKEEYKFIGSTKKLGFETQFIVDGYIRHVMVEGVSVTGESLGNSSLETTIIPPQWLSQHSTSDNATDDGEAELISSSSASLTSLTSETVDDLKSESQHKFAALNKLSEQVSDLEESTNLTLTKTVTQLHTLSTILIILFVLVVMAALVICCAGAFTFCLRRQHGRGCNLLTRRRRNEEKQTRRSGYEPVIEDGGSEFDSEEDGDGDGEGRSKIPAEKDEYLTFPETQMLDTCDLGHRYLVENIALRSGLHRS</sequence>
<reference evidence="3 4" key="2">
    <citation type="submission" date="2015-05" db="EMBL/GenBank/DDBJ databases">
        <authorList>
            <person name="Morales-Cruz A."/>
            <person name="Amrine K.C."/>
            <person name="Cantu D."/>
        </authorList>
    </citation>
    <scope>NUCLEOTIDE SEQUENCE [LARGE SCALE GENOMIC DNA]</scope>
    <source>
        <strain evidence="3">UCRPC4</strain>
    </source>
</reference>
<dbReference type="InterPro" id="IPR053143">
    <property type="entry name" value="Arylsulfate_ST"/>
</dbReference>
<feature type="transmembrane region" description="Helical" evidence="2">
    <location>
        <begin position="491"/>
        <end position="516"/>
    </location>
</feature>
<dbReference type="OrthoDB" id="5427350at2759"/>
<gene>
    <name evidence="3" type="ORF">UCRPC4_g06663</name>
</gene>
<name>A0A0G2GBW9_PHACM</name>
<feature type="compositionally biased region" description="Acidic residues" evidence="1">
    <location>
        <begin position="546"/>
        <end position="563"/>
    </location>
</feature>